<evidence type="ECO:0000313" key="2">
    <source>
        <dbReference type="EMBL" id="JAR86491.1"/>
    </source>
</evidence>
<organism evidence="2">
    <name type="scientific">Alectorobius mimon</name>
    <dbReference type="NCBI Taxonomy" id="360319"/>
    <lineage>
        <taxon>Eukaryota</taxon>
        <taxon>Metazoa</taxon>
        <taxon>Ecdysozoa</taxon>
        <taxon>Arthropoda</taxon>
        <taxon>Chelicerata</taxon>
        <taxon>Arachnida</taxon>
        <taxon>Acari</taxon>
        <taxon>Parasitiformes</taxon>
        <taxon>Ixodida</taxon>
        <taxon>Ixodoidea</taxon>
        <taxon>Argasidae</taxon>
        <taxon>Ornithodorinae</taxon>
        <taxon>Alectorobius</taxon>
    </lineage>
</organism>
<feature type="compositionally biased region" description="Basic residues" evidence="1">
    <location>
        <begin position="56"/>
        <end position="66"/>
    </location>
</feature>
<feature type="region of interest" description="Disordered" evidence="1">
    <location>
        <begin position="1"/>
        <end position="101"/>
    </location>
</feature>
<sequence length="128" mass="14541">RRHRAVLQVRSDGNIPDDRGRGTRRERRCCGDHVASRPPPLPWHGSVVRQGAARVCVRRSAQRARPRGCDERSRERGARDGESNPEQQVLNEGLAHSRENPPNTLLNLGRLLPPPLVYFSFLQQVDRI</sequence>
<dbReference type="AlphaFoldDB" id="A0A147B6V6"/>
<evidence type="ECO:0000256" key="1">
    <source>
        <dbReference type="SAM" id="MobiDB-lite"/>
    </source>
</evidence>
<feature type="non-terminal residue" evidence="2">
    <location>
        <position position="1"/>
    </location>
</feature>
<feature type="compositionally biased region" description="Basic and acidic residues" evidence="1">
    <location>
        <begin position="67"/>
        <end position="82"/>
    </location>
</feature>
<accession>A0A147B6V6</accession>
<protein>
    <submittedName>
        <fullName evidence="2">Secretory carrier associated membrane protein 1</fullName>
    </submittedName>
</protein>
<dbReference type="EMBL" id="GEIB01001944">
    <property type="protein sequence ID" value="JAR86491.1"/>
    <property type="molecule type" value="Transcribed_RNA"/>
</dbReference>
<reference evidence="2" key="1">
    <citation type="submission" date="2016-03" db="EMBL/GenBank/DDBJ databases">
        <title>Gut transcriptome analysis on engorged females of Ornithodoros mimon (Acari: Argasidae) and phylogenetic inferences of soft ticks.</title>
        <authorList>
            <person name="Landulfo G.A."/>
            <person name="Giovanni D."/>
            <person name="Carvalho E."/>
            <person name="Junqueira-de-Azevedo I."/>
            <person name="Patane J."/>
            <person name="Mendoca R."/>
            <person name="Barros-Battesti D."/>
        </authorList>
    </citation>
    <scope>NUCLEOTIDE SEQUENCE</scope>
    <source>
        <strain evidence="2">Females</strain>
        <tissue evidence="2">Gut</tissue>
    </source>
</reference>
<name>A0A147B6V6_9ACAR</name>
<feature type="compositionally biased region" description="Basic and acidic residues" evidence="1">
    <location>
        <begin position="16"/>
        <end position="35"/>
    </location>
</feature>
<proteinExistence type="predicted"/>